<reference evidence="1" key="1">
    <citation type="submission" date="2022-02" db="EMBL/GenBank/DDBJ databases">
        <title>Plant Genome Project.</title>
        <authorList>
            <person name="Zhang R.-G."/>
        </authorList>
    </citation>
    <scope>NUCLEOTIDE SEQUENCE</scope>
    <source>
        <strain evidence="1">AT1</strain>
    </source>
</reference>
<dbReference type="Proteomes" id="UP001062846">
    <property type="component" value="Chromosome 3"/>
</dbReference>
<name>A0ACC0PEY3_RHOML</name>
<gene>
    <name evidence="1" type="ORF">RHMOL_Rhmol03G0100600</name>
</gene>
<accession>A0ACC0PEY3</accession>
<keyword evidence="2" id="KW-1185">Reference proteome</keyword>
<sequence>MLSMAQSVSFMAKTFLLMPTPKPYHLRYIFICAKASENIGSDSVPVINPGSGPQTNNTVNINSDAGGDKSGKTQGDDVKIVKSDAGNVQ</sequence>
<comment type="caution">
    <text evidence="1">The sequence shown here is derived from an EMBL/GenBank/DDBJ whole genome shotgun (WGS) entry which is preliminary data.</text>
</comment>
<protein>
    <submittedName>
        <fullName evidence="1">Uncharacterized protein</fullName>
    </submittedName>
</protein>
<evidence type="ECO:0000313" key="1">
    <source>
        <dbReference type="EMBL" id="KAI8563277.1"/>
    </source>
</evidence>
<proteinExistence type="predicted"/>
<organism evidence="1 2">
    <name type="scientific">Rhododendron molle</name>
    <name type="common">Chinese azalea</name>
    <name type="synonym">Azalea mollis</name>
    <dbReference type="NCBI Taxonomy" id="49168"/>
    <lineage>
        <taxon>Eukaryota</taxon>
        <taxon>Viridiplantae</taxon>
        <taxon>Streptophyta</taxon>
        <taxon>Embryophyta</taxon>
        <taxon>Tracheophyta</taxon>
        <taxon>Spermatophyta</taxon>
        <taxon>Magnoliopsida</taxon>
        <taxon>eudicotyledons</taxon>
        <taxon>Gunneridae</taxon>
        <taxon>Pentapetalae</taxon>
        <taxon>asterids</taxon>
        <taxon>Ericales</taxon>
        <taxon>Ericaceae</taxon>
        <taxon>Ericoideae</taxon>
        <taxon>Rhodoreae</taxon>
        <taxon>Rhododendron</taxon>
    </lineage>
</organism>
<evidence type="ECO:0000313" key="2">
    <source>
        <dbReference type="Proteomes" id="UP001062846"/>
    </source>
</evidence>
<dbReference type="EMBL" id="CM046390">
    <property type="protein sequence ID" value="KAI8563277.1"/>
    <property type="molecule type" value="Genomic_DNA"/>
</dbReference>